<dbReference type="Proteomes" id="UP000288805">
    <property type="component" value="Unassembled WGS sequence"/>
</dbReference>
<evidence type="ECO:0000313" key="2">
    <source>
        <dbReference type="EMBL" id="RVW44816.1"/>
    </source>
</evidence>
<keyword evidence="1" id="KW-0812">Transmembrane</keyword>
<gene>
    <name evidence="2" type="ORF">CK203_087109</name>
</gene>
<reference evidence="2 3" key="1">
    <citation type="journal article" date="2018" name="PLoS Genet.">
        <title>Population sequencing reveals clonal diversity and ancestral inbreeding in the grapevine cultivar Chardonnay.</title>
        <authorList>
            <person name="Roach M.J."/>
            <person name="Johnson D.L."/>
            <person name="Bohlmann J."/>
            <person name="van Vuuren H.J."/>
            <person name="Jones S.J."/>
            <person name="Pretorius I.S."/>
            <person name="Schmidt S.A."/>
            <person name="Borneman A.R."/>
        </authorList>
    </citation>
    <scope>NUCLEOTIDE SEQUENCE [LARGE SCALE GENOMIC DNA]</scope>
    <source>
        <strain evidence="3">cv. Chardonnay</strain>
        <tissue evidence="2">Leaf</tissue>
    </source>
</reference>
<keyword evidence="1" id="KW-1133">Transmembrane helix</keyword>
<dbReference type="EMBL" id="QGNW01001341">
    <property type="protein sequence ID" value="RVW44816.1"/>
    <property type="molecule type" value="Genomic_DNA"/>
</dbReference>
<name>A0A438EAG0_VITVI</name>
<feature type="transmembrane region" description="Helical" evidence="1">
    <location>
        <begin position="33"/>
        <end position="52"/>
    </location>
</feature>
<dbReference type="PANTHER" id="PTHR13316:SF0">
    <property type="entry name" value="ZINC FINGER CCHC DOMAIN-CONTAINING PROTEIN 8"/>
    <property type="match status" value="1"/>
</dbReference>
<evidence type="ECO:0000256" key="1">
    <source>
        <dbReference type="SAM" id="Phobius"/>
    </source>
</evidence>
<dbReference type="AlphaFoldDB" id="A0A438EAG0"/>
<proteinExistence type="predicted"/>
<sequence>MEPSDILSQDPKGQLDSGEKTYFPALHVGLNKSSAVVCFLFMYFCSCTYVFLGRQPNKETTRQEFISLDGDSVPLYDRGFALGLVSEDGQSKPEG</sequence>
<dbReference type="PANTHER" id="PTHR13316">
    <property type="entry name" value="ZINC FINGER, CCHC DOMAIN CONTAINING 8"/>
    <property type="match status" value="1"/>
</dbReference>
<dbReference type="InterPro" id="IPR052115">
    <property type="entry name" value="NEXT_complex_subunit_ZCCHC8"/>
</dbReference>
<comment type="caution">
    <text evidence="2">The sequence shown here is derived from an EMBL/GenBank/DDBJ whole genome shotgun (WGS) entry which is preliminary data.</text>
</comment>
<protein>
    <submittedName>
        <fullName evidence="2">Uncharacterized protein</fullName>
    </submittedName>
</protein>
<organism evidence="2 3">
    <name type="scientific">Vitis vinifera</name>
    <name type="common">Grape</name>
    <dbReference type="NCBI Taxonomy" id="29760"/>
    <lineage>
        <taxon>Eukaryota</taxon>
        <taxon>Viridiplantae</taxon>
        <taxon>Streptophyta</taxon>
        <taxon>Embryophyta</taxon>
        <taxon>Tracheophyta</taxon>
        <taxon>Spermatophyta</taxon>
        <taxon>Magnoliopsida</taxon>
        <taxon>eudicotyledons</taxon>
        <taxon>Gunneridae</taxon>
        <taxon>Pentapetalae</taxon>
        <taxon>rosids</taxon>
        <taxon>Vitales</taxon>
        <taxon>Vitaceae</taxon>
        <taxon>Viteae</taxon>
        <taxon>Vitis</taxon>
    </lineage>
</organism>
<accession>A0A438EAG0</accession>
<keyword evidence="1" id="KW-0472">Membrane</keyword>
<evidence type="ECO:0000313" key="3">
    <source>
        <dbReference type="Proteomes" id="UP000288805"/>
    </source>
</evidence>